<dbReference type="InterPro" id="IPR055170">
    <property type="entry name" value="GFO_IDH_MocA-like_dom"/>
</dbReference>
<evidence type="ECO:0000313" key="5">
    <source>
        <dbReference type="EMBL" id="RZI47073.1"/>
    </source>
</evidence>
<dbReference type="EMBL" id="SCFB01000001">
    <property type="protein sequence ID" value="RZI47073.1"/>
    <property type="molecule type" value="Genomic_DNA"/>
</dbReference>
<feature type="domain" description="GFO/IDH/MocA-like oxidoreductase" evidence="4">
    <location>
        <begin position="136"/>
        <end position="246"/>
    </location>
</feature>
<reference evidence="5 6" key="1">
    <citation type="submission" date="2018-10" db="EMBL/GenBank/DDBJ databases">
        <title>An updated phylogeny of the Alphaproteobacteria reveals that the parasitic Rickettsiales and Holosporales have independent origins.</title>
        <authorList>
            <person name="Munoz-Gomez S.A."/>
            <person name="Hess S."/>
            <person name="Burger G."/>
            <person name="Lang B.F."/>
            <person name="Susko E."/>
            <person name="Slamovits C.H."/>
            <person name="Roger A.J."/>
        </authorList>
    </citation>
    <scope>NUCLEOTIDE SEQUENCE [LARGE SCALE GENOMIC DNA]</scope>
    <source>
        <strain evidence="5">HOLO01</strain>
    </source>
</reference>
<dbReference type="Pfam" id="PF01408">
    <property type="entry name" value="GFO_IDH_MocA"/>
    <property type="match status" value="1"/>
</dbReference>
<dbReference type="InterPro" id="IPR000683">
    <property type="entry name" value="Gfo/Idh/MocA-like_OxRdtase_N"/>
</dbReference>
<comment type="similarity">
    <text evidence="1">Belongs to the Gfo/Idh/MocA family.</text>
</comment>
<sequence length="328" mass="36505">MIFIGILSTAKINHQSILIPVEKRTDCRVIAVASRSPHKATAYAKLHDIPTAYGAYQDLLDDPRIAAVYISTPNSLHEFWIQKALQAGKHVLCEKPAFTSSGMAESLKKFALSRNLFLMEAMHYRYHPALKDFFALLSERILGDIHCVKVTLRYYLPIEGDDIRLNPDLKGGVLKHLGCYCLDVLTTVIQKPLSFDNINVVKKTHSVDLETSGTLISSDGKTRAEFLCDFSGDVFESEIQVEGENGFMNLKSGMNPTTFDIEAPKDVWTLETNLPMKPCLSLGDGKTTYDFQLDAFIESLKNGRLAPVINERASELLVQGGHLVSLQI</sequence>
<dbReference type="GO" id="GO:0000166">
    <property type="term" value="F:nucleotide binding"/>
    <property type="evidence" value="ECO:0007669"/>
    <property type="project" value="InterPro"/>
</dbReference>
<dbReference type="Pfam" id="PF22725">
    <property type="entry name" value="GFO_IDH_MocA_C3"/>
    <property type="match status" value="1"/>
</dbReference>
<dbReference type="PANTHER" id="PTHR22604:SF105">
    <property type="entry name" value="TRANS-1,2-DIHYDROBENZENE-1,2-DIOL DEHYDROGENASE"/>
    <property type="match status" value="1"/>
</dbReference>
<dbReference type="PANTHER" id="PTHR22604">
    <property type="entry name" value="OXIDOREDUCTASES"/>
    <property type="match status" value="1"/>
</dbReference>
<evidence type="ECO:0000313" key="6">
    <source>
        <dbReference type="Proteomes" id="UP000293550"/>
    </source>
</evidence>
<evidence type="ECO:0000259" key="4">
    <source>
        <dbReference type="Pfam" id="PF22725"/>
    </source>
</evidence>
<evidence type="ECO:0000256" key="2">
    <source>
        <dbReference type="ARBA" id="ARBA00023002"/>
    </source>
</evidence>
<keyword evidence="6" id="KW-1185">Reference proteome</keyword>
<protein>
    <submittedName>
        <fullName evidence="5">Gfo/Idh/MocA family oxidoreductase</fullName>
    </submittedName>
</protein>
<comment type="caution">
    <text evidence="5">The sequence shown here is derived from an EMBL/GenBank/DDBJ whole genome shotgun (WGS) entry which is preliminary data.</text>
</comment>
<feature type="domain" description="Gfo/Idh/MocA-like oxidoreductase N-terminal" evidence="3">
    <location>
        <begin position="22"/>
        <end position="119"/>
    </location>
</feature>
<accession>A0A4Q7DJM5</accession>
<dbReference type="Gene3D" id="3.30.360.10">
    <property type="entry name" value="Dihydrodipicolinate Reductase, domain 2"/>
    <property type="match status" value="1"/>
</dbReference>
<dbReference type="AlphaFoldDB" id="A0A4Q7DJM5"/>
<evidence type="ECO:0000256" key="1">
    <source>
        <dbReference type="ARBA" id="ARBA00010928"/>
    </source>
</evidence>
<dbReference type="Gene3D" id="3.40.50.720">
    <property type="entry name" value="NAD(P)-binding Rossmann-like Domain"/>
    <property type="match status" value="1"/>
</dbReference>
<dbReference type="InterPro" id="IPR036291">
    <property type="entry name" value="NAD(P)-bd_dom_sf"/>
</dbReference>
<evidence type="ECO:0000259" key="3">
    <source>
        <dbReference type="Pfam" id="PF01408"/>
    </source>
</evidence>
<dbReference type="GO" id="GO:0016491">
    <property type="term" value="F:oxidoreductase activity"/>
    <property type="evidence" value="ECO:0007669"/>
    <property type="project" value="UniProtKB-KW"/>
</dbReference>
<dbReference type="RefSeq" id="WP_130153186.1">
    <property type="nucleotide sequence ID" value="NZ_SCFB01000001.1"/>
</dbReference>
<proteinExistence type="inferred from homology"/>
<dbReference type="OrthoDB" id="9792935at2"/>
<dbReference type="SUPFAM" id="SSF51735">
    <property type="entry name" value="NAD(P)-binding Rossmann-fold domains"/>
    <property type="match status" value="1"/>
</dbReference>
<gene>
    <name evidence="5" type="ORF">EQU50_00350</name>
</gene>
<dbReference type="Proteomes" id="UP000293550">
    <property type="component" value="Unassembled WGS sequence"/>
</dbReference>
<organism evidence="5 6">
    <name type="scientific">Candidatus Finniella inopinata</name>
    <dbReference type="NCBI Taxonomy" id="1696036"/>
    <lineage>
        <taxon>Bacteria</taxon>
        <taxon>Pseudomonadati</taxon>
        <taxon>Pseudomonadota</taxon>
        <taxon>Alphaproteobacteria</taxon>
        <taxon>Holosporales</taxon>
        <taxon>Candidatus Paracaedibacteraceae</taxon>
        <taxon>Candidatus Finniella</taxon>
    </lineage>
</organism>
<dbReference type="SUPFAM" id="SSF55347">
    <property type="entry name" value="Glyceraldehyde-3-phosphate dehydrogenase-like, C-terminal domain"/>
    <property type="match status" value="1"/>
</dbReference>
<name>A0A4Q7DJM5_9PROT</name>
<dbReference type="InterPro" id="IPR050984">
    <property type="entry name" value="Gfo/Idh/MocA_domain"/>
</dbReference>
<keyword evidence="2" id="KW-0560">Oxidoreductase</keyword>